<dbReference type="Pfam" id="PF03419">
    <property type="entry name" value="Peptidase_U4"/>
    <property type="match status" value="1"/>
</dbReference>
<dbReference type="GO" id="GO:0030435">
    <property type="term" value="P:sporulation resulting in formation of a cellular spore"/>
    <property type="evidence" value="ECO:0007669"/>
    <property type="project" value="UniProtKB-KW"/>
</dbReference>
<organism evidence="4 5">
    <name type="scientific">Priestia taiwanensis</name>
    <dbReference type="NCBI Taxonomy" id="1347902"/>
    <lineage>
        <taxon>Bacteria</taxon>
        <taxon>Bacillati</taxon>
        <taxon>Bacillota</taxon>
        <taxon>Bacilli</taxon>
        <taxon>Bacillales</taxon>
        <taxon>Bacillaceae</taxon>
        <taxon>Priestia</taxon>
    </lineage>
</organism>
<sequence length="307" mass="34909">MVVYADIVWLLNLCIDFILLSLTAILLKRKCKWYRVLVGAFIGSWIVIFLFTPLAPVMSHPIGKVLFSFAMVLATFGFGTIRTFIQTTLMFYFVTFMVGGGLIGLHYFLHYDTAILDGVITTVSPGIGDPISWLFVFVAFPCIVYFSRKRVEHLEITKIHFEQIVSVEIVLQGKKWGMKGLIDSGNALCDPITQTPVMIIDLTKIHDFLPIWLYEKSKDVHDIDFTAIDEDEALLSRVRIIPYRGVGQHRNFMLAIRPDEVTITSREDRIVVKKVLIGLNHTTLSANNEYECILHPKMMLTSQVFSA</sequence>
<dbReference type="PIRSF" id="PIRSF018571">
    <property type="entry name" value="SpoIIGA"/>
    <property type="match status" value="1"/>
</dbReference>
<dbReference type="EMBL" id="BMFK01000001">
    <property type="protein sequence ID" value="GGE66251.1"/>
    <property type="molecule type" value="Genomic_DNA"/>
</dbReference>
<comment type="function">
    <text evidence="1">Probable aspartic protease that is responsible for the proteolytic cleavage of the RNA polymerase sigma E factor (SigE/spoIIGB) to yield the active peptide in the mother cell during sporulation. Responds to a signal from the forespore that is triggered by the extracellular signal protein SpoIIR.</text>
</comment>
<comment type="similarity">
    <text evidence="1">Belongs to the peptidase U4 family.</text>
</comment>
<reference evidence="4" key="2">
    <citation type="submission" date="2020-09" db="EMBL/GenBank/DDBJ databases">
        <authorList>
            <person name="Sun Q."/>
            <person name="Zhou Y."/>
        </authorList>
    </citation>
    <scope>NUCLEOTIDE SEQUENCE</scope>
    <source>
        <strain evidence="4">CGMCC 1.12698</strain>
    </source>
</reference>
<keyword evidence="1" id="KW-0645">Protease</keyword>
<proteinExistence type="inferred from homology"/>
<dbReference type="InterPro" id="IPR005081">
    <property type="entry name" value="SpoIIGA"/>
</dbReference>
<dbReference type="GO" id="GO:0005886">
    <property type="term" value="C:plasma membrane"/>
    <property type="evidence" value="ECO:0007669"/>
    <property type="project" value="UniProtKB-SubCell"/>
</dbReference>
<evidence type="ECO:0000256" key="3">
    <source>
        <dbReference type="SAM" id="Phobius"/>
    </source>
</evidence>
<feature type="transmembrane region" description="Helical" evidence="3">
    <location>
        <begin position="130"/>
        <end position="147"/>
    </location>
</feature>
<keyword evidence="1" id="KW-0378">Hydrolase</keyword>
<dbReference type="AlphaFoldDB" id="A0A917ENC1"/>
<dbReference type="Proteomes" id="UP000605259">
    <property type="component" value="Unassembled WGS sequence"/>
</dbReference>
<accession>A0A917ENC1</accession>
<feature type="active site" evidence="2">
    <location>
        <position position="183"/>
    </location>
</feature>
<keyword evidence="1" id="KW-0064">Aspartyl protease</keyword>
<comment type="caution">
    <text evidence="4">The sequence shown here is derived from an EMBL/GenBank/DDBJ whole genome shotgun (WGS) entry which is preliminary data.</text>
</comment>
<dbReference type="GO" id="GO:0004190">
    <property type="term" value="F:aspartic-type endopeptidase activity"/>
    <property type="evidence" value="ECO:0007669"/>
    <property type="project" value="UniProtKB-KW"/>
</dbReference>
<evidence type="ECO:0000313" key="5">
    <source>
        <dbReference type="Proteomes" id="UP000605259"/>
    </source>
</evidence>
<dbReference type="RefSeq" id="WP_188387798.1">
    <property type="nucleotide sequence ID" value="NZ_BMFK01000001.1"/>
</dbReference>
<feature type="transmembrane region" description="Helical" evidence="3">
    <location>
        <begin position="61"/>
        <end position="79"/>
    </location>
</feature>
<evidence type="ECO:0000256" key="2">
    <source>
        <dbReference type="PIRSR" id="PIRSR018571-1"/>
    </source>
</evidence>
<feature type="transmembrane region" description="Helical" evidence="3">
    <location>
        <begin position="91"/>
        <end position="110"/>
    </location>
</feature>
<dbReference type="NCBIfam" id="TIGR02854">
    <property type="entry name" value="spore_II_GA"/>
    <property type="match status" value="1"/>
</dbReference>
<comment type="subcellular location">
    <subcellularLocation>
        <location evidence="1">Cell membrane</location>
    </subcellularLocation>
</comment>
<evidence type="ECO:0000256" key="1">
    <source>
        <dbReference type="PIRNR" id="PIRNR018571"/>
    </source>
</evidence>
<comment type="subunit">
    <text evidence="1">Self-associates. Interacts with SigE. Interacts with SpoIIR.</text>
</comment>
<name>A0A917ENC1_9BACI</name>
<keyword evidence="3" id="KW-0812">Transmembrane</keyword>
<dbReference type="EC" id="3.4.23.-" evidence="1"/>
<feature type="transmembrane region" description="Helical" evidence="3">
    <location>
        <begin position="34"/>
        <end position="55"/>
    </location>
</feature>
<keyword evidence="1" id="KW-0749">Sporulation</keyword>
<dbReference type="GO" id="GO:0006508">
    <property type="term" value="P:proteolysis"/>
    <property type="evidence" value="ECO:0007669"/>
    <property type="project" value="UniProtKB-KW"/>
</dbReference>
<reference evidence="4" key="1">
    <citation type="journal article" date="2014" name="Int. J. Syst. Evol. Microbiol.">
        <title>Complete genome sequence of Corynebacterium casei LMG S-19264T (=DSM 44701T), isolated from a smear-ripened cheese.</title>
        <authorList>
            <consortium name="US DOE Joint Genome Institute (JGI-PGF)"/>
            <person name="Walter F."/>
            <person name="Albersmeier A."/>
            <person name="Kalinowski J."/>
            <person name="Ruckert C."/>
        </authorList>
    </citation>
    <scope>NUCLEOTIDE SEQUENCE</scope>
    <source>
        <strain evidence="4">CGMCC 1.12698</strain>
    </source>
</reference>
<gene>
    <name evidence="4" type="ORF">GCM10007140_15540</name>
</gene>
<protein>
    <recommendedName>
        <fullName evidence="1">Sporulation sigma-E factor-processing peptidase</fullName>
        <ecNumber evidence="1">3.4.23.-</ecNumber>
    </recommendedName>
    <alternativeName>
        <fullName evidence="1">Membrane-associated aspartic protease</fullName>
    </alternativeName>
    <alternativeName>
        <fullName evidence="1">Stage II sporulation protein GA</fullName>
    </alternativeName>
</protein>
<dbReference type="GO" id="GO:0030436">
    <property type="term" value="P:asexual sporulation"/>
    <property type="evidence" value="ECO:0007669"/>
    <property type="project" value="InterPro"/>
</dbReference>
<feature type="transmembrane region" description="Helical" evidence="3">
    <location>
        <begin position="6"/>
        <end position="27"/>
    </location>
</feature>
<keyword evidence="3" id="KW-1133">Transmembrane helix</keyword>
<evidence type="ECO:0000313" key="4">
    <source>
        <dbReference type="EMBL" id="GGE66251.1"/>
    </source>
</evidence>
<keyword evidence="5" id="KW-1185">Reference proteome</keyword>
<keyword evidence="1 3" id="KW-0472">Membrane</keyword>
<keyword evidence="1" id="KW-1003">Cell membrane</keyword>